<feature type="signal peptide" evidence="4">
    <location>
        <begin position="1"/>
        <end position="30"/>
    </location>
</feature>
<dbReference type="RefSeq" id="WP_271417981.1">
    <property type="nucleotide sequence ID" value="NZ_CP115668.1"/>
</dbReference>
<reference evidence="6 7" key="2">
    <citation type="submission" date="2023-06" db="EMBL/GenBank/DDBJ databases">
        <title>The Gram-positive Non-spore-bearing Anaerobic Bacilli of Human Feces.</title>
        <authorList>
            <person name="Eggerth A.H."/>
        </authorList>
    </citation>
    <scope>NUCLEOTIDE SEQUENCE [LARGE SCALE GENOMIC DNA]</scope>
    <source>
        <strain evidence="6 7">CBA3108</strain>
    </source>
</reference>
<accession>A0ABY7QXM4</accession>
<dbReference type="SUPFAM" id="SSF88713">
    <property type="entry name" value="Glycoside hydrolase/deacetylase"/>
    <property type="match status" value="1"/>
</dbReference>
<sequence length="501" mass="52942">MVLKPALPRRIAAAALAACLALTACSSDGASEGSTPSGTSSGASSSSGSVDATLAKVPATQVGATDITFKSAAQKVRATYPRFAKARNLSMAVEVIKGRMQRESWHHDASDVTITSQVIASSDAVVGVLMTNTSTIGGKKQTIPATVWYSTAAKQSYSSPALVKADQWATLTTALQEAGKDHSLDAGKIATATKATSAPYGNGPALGFDHSGDLLATFGSGVLSDNPVTLVVKSERVKGMLTTFGTQAQKASMKPSTFTGTTSQPVDKSLTSTDASTRPSTAVGPDCRVLHCVAVTYDDGPSDMTPQLLDTIKKFKVSITFFQMGDSIKAFPKTAQQVAAVGMEIGNHTVTHPNLPAKTPDRIRRELEHNSQLIKEFTGATPLLFRPPYGAHNDTVDKVAKDNGMAIMQWQIDSEDWKNRNPDTTYTNVMTALPYTAPIILEHDIQKASIEAAPRIYKDLIAKGKTLVSVSEMSVNTGGYQAGHAYCNGTVKEQSGYNCKG</sequence>
<evidence type="ECO:0000259" key="5">
    <source>
        <dbReference type="PROSITE" id="PS51677"/>
    </source>
</evidence>
<feature type="domain" description="NodB homology" evidence="5">
    <location>
        <begin position="291"/>
        <end position="468"/>
    </location>
</feature>
<dbReference type="PANTHER" id="PTHR10587:SF133">
    <property type="entry name" value="CHITIN DEACETYLASE 1-RELATED"/>
    <property type="match status" value="1"/>
</dbReference>
<name>A0ABY7QXM4_9ACTN</name>
<dbReference type="EMBL" id="CP115668">
    <property type="protein sequence ID" value="WCC79795.1"/>
    <property type="molecule type" value="Genomic_DNA"/>
</dbReference>
<evidence type="ECO:0000256" key="2">
    <source>
        <dbReference type="ARBA" id="ARBA00022801"/>
    </source>
</evidence>
<dbReference type="Proteomes" id="UP001212097">
    <property type="component" value="Chromosome"/>
</dbReference>
<evidence type="ECO:0000313" key="7">
    <source>
        <dbReference type="Proteomes" id="UP001212097"/>
    </source>
</evidence>
<dbReference type="PANTHER" id="PTHR10587">
    <property type="entry name" value="GLYCOSYL TRANSFERASE-RELATED"/>
    <property type="match status" value="1"/>
</dbReference>
<dbReference type="PROSITE" id="PS51677">
    <property type="entry name" value="NODB"/>
    <property type="match status" value="1"/>
</dbReference>
<dbReference type="Pfam" id="PF01522">
    <property type="entry name" value="Polysacc_deac_1"/>
    <property type="match status" value="1"/>
</dbReference>
<dbReference type="InterPro" id="IPR050248">
    <property type="entry name" value="Polysacc_deacetylase_ArnD"/>
</dbReference>
<dbReference type="InterPro" id="IPR002509">
    <property type="entry name" value="NODB_dom"/>
</dbReference>
<evidence type="ECO:0000313" key="6">
    <source>
        <dbReference type="EMBL" id="WCC79795.1"/>
    </source>
</evidence>
<keyword evidence="4" id="KW-0732">Signal</keyword>
<keyword evidence="1" id="KW-0479">Metal-binding</keyword>
<protein>
    <submittedName>
        <fullName evidence="6">Polysaccharide deacetylase family protein</fullName>
    </submittedName>
</protein>
<proteinExistence type="predicted"/>
<feature type="compositionally biased region" description="Polar residues" evidence="3">
    <location>
        <begin position="252"/>
        <end position="280"/>
    </location>
</feature>
<feature type="region of interest" description="Disordered" evidence="3">
    <location>
        <begin position="252"/>
        <end position="281"/>
    </location>
</feature>
<feature type="chain" id="PRO_5047273570" evidence="4">
    <location>
        <begin position="31"/>
        <end position="501"/>
    </location>
</feature>
<dbReference type="Gene3D" id="3.20.20.370">
    <property type="entry name" value="Glycoside hydrolase/deacetylase"/>
    <property type="match status" value="1"/>
</dbReference>
<dbReference type="CDD" id="cd10917">
    <property type="entry name" value="CE4_NodB_like_6s_7s"/>
    <property type="match status" value="1"/>
</dbReference>
<keyword evidence="7" id="KW-1185">Reference proteome</keyword>
<feature type="region of interest" description="Disordered" evidence="3">
    <location>
        <begin position="30"/>
        <end position="49"/>
    </location>
</feature>
<evidence type="ECO:0000256" key="1">
    <source>
        <dbReference type="ARBA" id="ARBA00022723"/>
    </source>
</evidence>
<dbReference type="InterPro" id="IPR011330">
    <property type="entry name" value="Glyco_hydro/deAcase_b/a-brl"/>
</dbReference>
<keyword evidence="2" id="KW-0378">Hydrolase</keyword>
<reference evidence="6 7" key="1">
    <citation type="submission" date="2023-01" db="EMBL/GenBank/DDBJ databases">
        <authorList>
            <person name="Lee S.H."/>
            <person name="Jung H.S."/>
            <person name="Yun J.U."/>
        </authorList>
    </citation>
    <scope>NUCLEOTIDE SEQUENCE [LARGE SCALE GENOMIC DNA]</scope>
    <source>
        <strain evidence="6 7">CBA3108</strain>
    </source>
</reference>
<dbReference type="PROSITE" id="PS51257">
    <property type="entry name" value="PROKAR_LIPOPROTEIN"/>
    <property type="match status" value="1"/>
</dbReference>
<gene>
    <name evidence="6" type="ORF">O6R08_10060</name>
</gene>
<organism evidence="6 7">
    <name type="scientific">Cutibacterium equinum</name>
    <dbReference type="NCBI Taxonomy" id="3016342"/>
    <lineage>
        <taxon>Bacteria</taxon>
        <taxon>Bacillati</taxon>
        <taxon>Actinomycetota</taxon>
        <taxon>Actinomycetes</taxon>
        <taxon>Propionibacteriales</taxon>
        <taxon>Propionibacteriaceae</taxon>
        <taxon>Cutibacterium</taxon>
    </lineage>
</organism>
<evidence type="ECO:0000256" key="4">
    <source>
        <dbReference type="SAM" id="SignalP"/>
    </source>
</evidence>
<evidence type="ECO:0000256" key="3">
    <source>
        <dbReference type="SAM" id="MobiDB-lite"/>
    </source>
</evidence>